<dbReference type="Pfam" id="PF00753">
    <property type="entry name" value="Lactamase_B"/>
    <property type="match status" value="1"/>
</dbReference>
<organism evidence="9 10">
    <name type="scientific">Candidatus Xenohaliotis californiensis</name>
    <dbReference type="NCBI Taxonomy" id="84677"/>
    <lineage>
        <taxon>Bacteria</taxon>
        <taxon>Pseudomonadati</taxon>
        <taxon>Pseudomonadota</taxon>
        <taxon>Alphaproteobacteria</taxon>
        <taxon>Rickettsiales</taxon>
        <taxon>Anaplasmataceae</taxon>
        <taxon>Candidatus Xenohaliotis</taxon>
    </lineage>
</organism>
<feature type="binding site" evidence="7">
    <location>
        <position position="169"/>
    </location>
    <ligand>
        <name>Zn(2+)</name>
        <dbReference type="ChEBI" id="CHEBI:29105"/>
        <label>2</label>
    </ligand>
</feature>
<dbReference type="InterPro" id="IPR032282">
    <property type="entry name" value="HAGH_C"/>
</dbReference>
<dbReference type="CDD" id="cd07723">
    <property type="entry name" value="hydroxyacylglutathione_hydrolase_MBL-fold"/>
    <property type="match status" value="1"/>
</dbReference>
<evidence type="ECO:0000256" key="5">
    <source>
        <dbReference type="ARBA" id="ARBA00022801"/>
    </source>
</evidence>
<evidence type="ECO:0000256" key="1">
    <source>
        <dbReference type="ARBA" id="ARBA00001623"/>
    </source>
</evidence>
<dbReference type="Proteomes" id="UP001314181">
    <property type="component" value="Unassembled WGS sequence"/>
</dbReference>
<comment type="caution">
    <text evidence="9">The sequence shown here is derived from an EMBL/GenBank/DDBJ whole genome shotgun (WGS) entry which is preliminary data.</text>
</comment>
<dbReference type="InterPro" id="IPR017782">
    <property type="entry name" value="Hydroxyacylglutathione_Hdrlase"/>
</dbReference>
<feature type="binding site" evidence="7">
    <location>
        <position position="60"/>
    </location>
    <ligand>
        <name>Zn(2+)</name>
        <dbReference type="ChEBI" id="CHEBI:29105"/>
        <label>2</label>
    </ligand>
</feature>
<dbReference type="SUPFAM" id="SSF56281">
    <property type="entry name" value="Metallo-hydrolase/oxidoreductase"/>
    <property type="match status" value="1"/>
</dbReference>
<comment type="pathway">
    <text evidence="2 7">Secondary metabolite metabolism; methylglyoxal degradation; (R)-lactate from methylglyoxal: step 2/2.</text>
</comment>
<sequence length="247" mass="28500">MLEVEIVRVLLDNYNYIIYSLENGNALIIDTTTDTQPLINRIDKLNIKPLYILNTHHHYDHTGGNDKIKKKYGCQIVNNIANQKYIAGIDIIAEDLFVFEGFNIKFINTPGHAFGHIMFYISDFKWLFSGDILFSAGCGRVFEGSVSELFCSMQNIKSLPEDTKVFFGHEYTIKNVDFALQYDSGNRDLLDYKNLLMPNLITAPSTLRLEKKINPFFRCDKIFIRNSLGVNDEFKAFKKLRALRNVF</sequence>
<proteinExistence type="inferred from homology"/>
<evidence type="ECO:0000313" key="9">
    <source>
        <dbReference type="EMBL" id="CAK8162936.1"/>
    </source>
</evidence>
<dbReference type="PANTHER" id="PTHR43705:SF1">
    <property type="entry name" value="HYDROXYACYLGLUTATHIONE HYDROLASE GLOB"/>
    <property type="match status" value="1"/>
</dbReference>
<gene>
    <name evidence="7 9" type="primary">gloB</name>
    <name evidence="9" type="ORF">CAXC1_260029</name>
</gene>
<comment type="catalytic activity">
    <reaction evidence="1 7">
        <text>an S-(2-hydroxyacyl)glutathione + H2O = a 2-hydroxy carboxylate + glutathione + H(+)</text>
        <dbReference type="Rhea" id="RHEA:21864"/>
        <dbReference type="ChEBI" id="CHEBI:15377"/>
        <dbReference type="ChEBI" id="CHEBI:15378"/>
        <dbReference type="ChEBI" id="CHEBI:57925"/>
        <dbReference type="ChEBI" id="CHEBI:58896"/>
        <dbReference type="ChEBI" id="CHEBI:71261"/>
        <dbReference type="EC" id="3.1.2.6"/>
    </reaction>
</comment>
<feature type="binding site" evidence="7">
    <location>
        <position position="131"/>
    </location>
    <ligand>
        <name>Zn(2+)</name>
        <dbReference type="ChEBI" id="CHEBI:29105"/>
        <label>2</label>
    </ligand>
</feature>
<evidence type="ECO:0000256" key="6">
    <source>
        <dbReference type="ARBA" id="ARBA00022833"/>
    </source>
</evidence>
<comment type="similarity">
    <text evidence="3 7">Belongs to the metallo-beta-lactamase superfamily. Glyoxalase II family.</text>
</comment>
<dbReference type="InterPro" id="IPR036866">
    <property type="entry name" value="RibonucZ/Hydroxyglut_hydro"/>
</dbReference>
<evidence type="ECO:0000259" key="8">
    <source>
        <dbReference type="SMART" id="SM00849"/>
    </source>
</evidence>
<name>A0ABP0EV11_9RICK</name>
<dbReference type="Pfam" id="PF16123">
    <property type="entry name" value="HAGH_C"/>
    <property type="match status" value="1"/>
</dbReference>
<dbReference type="NCBIfam" id="TIGR03413">
    <property type="entry name" value="GSH_gloB"/>
    <property type="match status" value="1"/>
</dbReference>
<dbReference type="EC" id="3.1.2.6" evidence="7"/>
<feature type="binding site" evidence="7">
    <location>
        <position position="56"/>
    </location>
    <ligand>
        <name>Zn(2+)</name>
        <dbReference type="ChEBI" id="CHEBI:29105"/>
        <label>1</label>
    </ligand>
</feature>
<dbReference type="EMBL" id="CAWVOK010000018">
    <property type="protein sequence ID" value="CAK8162936.1"/>
    <property type="molecule type" value="Genomic_DNA"/>
</dbReference>
<dbReference type="InterPro" id="IPR001279">
    <property type="entry name" value="Metallo-B-lactamas"/>
</dbReference>
<protein>
    <recommendedName>
        <fullName evidence="7">Hydroxyacylglutathione hydrolase</fullName>
        <ecNumber evidence="7">3.1.2.6</ecNumber>
    </recommendedName>
    <alternativeName>
        <fullName evidence="7">Glyoxalase II</fullName>
        <shortName evidence="7">Glx II</shortName>
    </alternativeName>
</protein>
<keyword evidence="5 7" id="KW-0378">Hydrolase</keyword>
<accession>A0ABP0EV11</accession>
<dbReference type="SMART" id="SM00849">
    <property type="entry name" value="Lactamase_B"/>
    <property type="match status" value="1"/>
</dbReference>
<dbReference type="Gene3D" id="3.60.15.10">
    <property type="entry name" value="Ribonuclease Z/Hydroxyacylglutathione hydrolase-like"/>
    <property type="match status" value="1"/>
</dbReference>
<dbReference type="InterPro" id="IPR035680">
    <property type="entry name" value="Clx_II_MBL"/>
</dbReference>
<reference evidence="9 10" key="1">
    <citation type="submission" date="2024-01" db="EMBL/GenBank/DDBJ databases">
        <authorList>
            <person name="Kunselman E."/>
        </authorList>
    </citation>
    <scope>NUCLEOTIDE SEQUENCE [LARGE SCALE GENOMIC DNA]</scope>
    <source>
        <strain evidence="9">2 abalone samples</strain>
    </source>
</reference>
<dbReference type="PANTHER" id="PTHR43705">
    <property type="entry name" value="HYDROXYACYLGLUTATHIONE HYDROLASE"/>
    <property type="match status" value="1"/>
</dbReference>
<comment type="subunit">
    <text evidence="7">Monomer.</text>
</comment>
<comment type="function">
    <text evidence="7">Thiolesterase that catalyzes the hydrolysis of S-D-lactoyl-glutathione to form glutathione and D-lactic acid.</text>
</comment>
<dbReference type="InterPro" id="IPR050110">
    <property type="entry name" value="Glyoxalase_II_hydrolase"/>
</dbReference>
<feature type="binding site" evidence="7">
    <location>
        <position position="112"/>
    </location>
    <ligand>
        <name>Zn(2+)</name>
        <dbReference type="ChEBI" id="CHEBI:29105"/>
        <label>1</label>
    </ligand>
</feature>
<evidence type="ECO:0000256" key="4">
    <source>
        <dbReference type="ARBA" id="ARBA00022723"/>
    </source>
</evidence>
<evidence type="ECO:0000256" key="3">
    <source>
        <dbReference type="ARBA" id="ARBA00006759"/>
    </source>
</evidence>
<keyword evidence="6 7" id="KW-0862">Zinc</keyword>
<evidence type="ECO:0000256" key="2">
    <source>
        <dbReference type="ARBA" id="ARBA00004963"/>
    </source>
</evidence>
<dbReference type="GO" id="GO:0004416">
    <property type="term" value="F:hydroxyacylglutathione hydrolase activity"/>
    <property type="evidence" value="ECO:0007669"/>
    <property type="project" value="UniProtKB-EC"/>
</dbReference>
<keyword evidence="4 7" id="KW-0479">Metal-binding</keyword>
<keyword evidence="10" id="KW-1185">Reference proteome</keyword>
<feature type="binding site" evidence="7">
    <location>
        <position position="58"/>
    </location>
    <ligand>
        <name>Zn(2+)</name>
        <dbReference type="ChEBI" id="CHEBI:29105"/>
        <label>1</label>
    </ligand>
</feature>
<evidence type="ECO:0000313" key="10">
    <source>
        <dbReference type="Proteomes" id="UP001314181"/>
    </source>
</evidence>
<feature type="binding site" evidence="7">
    <location>
        <position position="131"/>
    </location>
    <ligand>
        <name>Zn(2+)</name>
        <dbReference type="ChEBI" id="CHEBI:29105"/>
        <label>1</label>
    </ligand>
</feature>
<comment type="cofactor">
    <cofactor evidence="7">
        <name>Zn(2+)</name>
        <dbReference type="ChEBI" id="CHEBI:29105"/>
    </cofactor>
    <text evidence="7">Binds 2 Zn(2+) ions per subunit.</text>
</comment>
<evidence type="ECO:0000256" key="7">
    <source>
        <dbReference type="HAMAP-Rule" id="MF_01374"/>
    </source>
</evidence>
<dbReference type="HAMAP" id="MF_01374">
    <property type="entry name" value="Glyoxalase_2"/>
    <property type="match status" value="1"/>
</dbReference>
<feature type="domain" description="Metallo-beta-lactamase" evidence="8">
    <location>
        <begin position="12"/>
        <end position="169"/>
    </location>
</feature>
<feature type="binding site" evidence="7">
    <location>
        <position position="61"/>
    </location>
    <ligand>
        <name>Zn(2+)</name>
        <dbReference type="ChEBI" id="CHEBI:29105"/>
        <label>2</label>
    </ligand>
</feature>